<keyword evidence="2" id="KW-1185">Reference proteome</keyword>
<accession>A0ABT6QIA2</accession>
<name>A0ABT6QIA2_9PSED</name>
<proteinExistence type="predicted"/>
<comment type="caution">
    <text evidence="1">The sequence shown here is derived from an EMBL/GenBank/DDBJ whole genome shotgun (WGS) entry which is preliminary data.</text>
</comment>
<evidence type="ECO:0000313" key="2">
    <source>
        <dbReference type="Proteomes" id="UP001159100"/>
    </source>
</evidence>
<gene>
    <name evidence="1" type="ORF">POF45_04095</name>
</gene>
<protein>
    <submittedName>
        <fullName evidence="1">Uncharacterized protein</fullName>
    </submittedName>
</protein>
<evidence type="ECO:0000313" key="1">
    <source>
        <dbReference type="EMBL" id="MDI2590615.1"/>
    </source>
</evidence>
<dbReference type="RefSeq" id="WP_259494649.1">
    <property type="nucleotide sequence ID" value="NZ_JARBWL010000001.1"/>
</dbReference>
<organism evidence="1 2">
    <name type="scientific">Pseudomonas fungipugnans</name>
    <dbReference type="NCBI Taxonomy" id="3024217"/>
    <lineage>
        <taxon>Bacteria</taxon>
        <taxon>Pseudomonadati</taxon>
        <taxon>Pseudomonadota</taxon>
        <taxon>Gammaproteobacteria</taxon>
        <taxon>Pseudomonadales</taxon>
        <taxon>Pseudomonadaceae</taxon>
        <taxon>Pseudomonas</taxon>
    </lineage>
</organism>
<dbReference type="EMBL" id="JARBWL010000001">
    <property type="protein sequence ID" value="MDI2590615.1"/>
    <property type="molecule type" value="Genomic_DNA"/>
</dbReference>
<sequence length="138" mass="16091">MSFVYEQIGMDEAENKIRWKTHPEYQNLWKAHPDFWVIDRGLDVFIWRVQGRMPESPNEIFGLYWKENGDSRIEVIRTLKVSPGTDEKLCNVFFDVIRIKLPASLELERGQIENALKGALENFARHDSGIGSVRVSIR</sequence>
<reference evidence="1 2" key="1">
    <citation type="submission" date="2023-02" db="EMBL/GenBank/DDBJ databases">
        <title>Pseudomonas chrutzelriedensis sp. nov., a potently antifungal strain isolated from moss.</title>
        <authorList>
            <person name="Schnyder A."/>
            <person name="Kalawong R."/>
            <person name="Eberl L."/>
            <person name="Agnoli K."/>
        </authorList>
    </citation>
    <scope>NUCLEOTIDE SEQUENCE [LARGE SCALE GENOMIC DNA]</scope>
    <source>
        <strain evidence="1 2">681</strain>
    </source>
</reference>
<dbReference type="Proteomes" id="UP001159100">
    <property type="component" value="Unassembled WGS sequence"/>
</dbReference>